<comment type="caution">
    <text evidence="2">The sequence shown here is derived from an EMBL/GenBank/DDBJ whole genome shotgun (WGS) entry which is preliminary data.</text>
</comment>
<dbReference type="Proteomes" id="UP000691718">
    <property type="component" value="Unassembled WGS sequence"/>
</dbReference>
<accession>A0A8S3XCY5</accession>
<evidence type="ECO:0000313" key="3">
    <source>
        <dbReference type="Proteomes" id="UP000691718"/>
    </source>
</evidence>
<dbReference type="AlphaFoldDB" id="A0A8S3XCY5"/>
<organism evidence="2 3">
    <name type="scientific">Parnassius apollo</name>
    <name type="common">Apollo butterfly</name>
    <name type="synonym">Papilio apollo</name>
    <dbReference type="NCBI Taxonomy" id="110799"/>
    <lineage>
        <taxon>Eukaryota</taxon>
        <taxon>Metazoa</taxon>
        <taxon>Ecdysozoa</taxon>
        <taxon>Arthropoda</taxon>
        <taxon>Hexapoda</taxon>
        <taxon>Insecta</taxon>
        <taxon>Pterygota</taxon>
        <taxon>Neoptera</taxon>
        <taxon>Endopterygota</taxon>
        <taxon>Lepidoptera</taxon>
        <taxon>Glossata</taxon>
        <taxon>Ditrysia</taxon>
        <taxon>Papilionoidea</taxon>
        <taxon>Papilionidae</taxon>
        <taxon>Parnassiinae</taxon>
        <taxon>Parnassini</taxon>
        <taxon>Parnassius</taxon>
        <taxon>Parnassius</taxon>
    </lineage>
</organism>
<evidence type="ECO:0000313" key="2">
    <source>
        <dbReference type="EMBL" id="CAG5018035.1"/>
    </source>
</evidence>
<name>A0A8S3XCY5_PARAO</name>
<sequence length="274" mass="30417">MGNSVIYIQHGGKEVSKKSDSKTLEIIVNNLDKLSDLSDYDDEDDPLYGDNVSSPSDSYQFLSRENLIERRLEEIFRIDSGDEINIKDGEATGQTEEALLKVLECNPSTSTHTTVSNNLIPCDNHQPTKRLCQNSSGQIQSSSLSEDHIDQLTSTQRSCSAATLSSFIEMQMQQPINRDPLTFTRPCSTTPSSDIQEPIDESLFNTTQRRSTSPSSFTEEQINHSLKLVISRDLLISTQRSRSASLSSFAVDQNLSQTEEDPVIASQSALMDVD</sequence>
<feature type="compositionally biased region" description="Polar residues" evidence="1">
    <location>
        <begin position="185"/>
        <end position="195"/>
    </location>
</feature>
<gene>
    <name evidence="2" type="ORF">PAPOLLO_LOCUS16781</name>
</gene>
<evidence type="ECO:0000256" key="1">
    <source>
        <dbReference type="SAM" id="MobiDB-lite"/>
    </source>
</evidence>
<feature type="compositionally biased region" description="Polar residues" evidence="1">
    <location>
        <begin position="203"/>
        <end position="218"/>
    </location>
</feature>
<dbReference type="EMBL" id="CAJQZP010001125">
    <property type="protein sequence ID" value="CAG5018035.1"/>
    <property type="molecule type" value="Genomic_DNA"/>
</dbReference>
<feature type="region of interest" description="Disordered" evidence="1">
    <location>
        <begin position="184"/>
        <end position="218"/>
    </location>
</feature>
<reference evidence="2" key="1">
    <citation type="submission" date="2021-04" db="EMBL/GenBank/DDBJ databases">
        <authorList>
            <person name="Tunstrom K."/>
        </authorList>
    </citation>
    <scope>NUCLEOTIDE SEQUENCE</scope>
</reference>
<protein>
    <submittedName>
        <fullName evidence="2">(apollo) hypothetical protein</fullName>
    </submittedName>
</protein>
<keyword evidence="3" id="KW-1185">Reference proteome</keyword>
<proteinExistence type="predicted"/>